<organism evidence="1">
    <name type="scientific">Arundo donax</name>
    <name type="common">Giant reed</name>
    <name type="synonym">Donax arundinaceus</name>
    <dbReference type="NCBI Taxonomy" id="35708"/>
    <lineage>
        <taxon>Eukaryota</taxon>
        <taxon>Viridiplantae</taxon>
        <taxon>Streptophyta</taxon>
        <taxon>Embryophyta</taxon>
        <taxon>Tracheophyta</taxon>
        <taxon>Spermatophyta</taxon>
        <taxon>Magnoliopsida</taxon>
        <taxon>Liliopsida</taxon>
        <taxon>Poales</taxon>
        <taxon>Poaceae</taxon>
        <taxon>PACMAD clade</taxon>
        <taxon>Arundinoideae</taxon>
        <taxon>Arundineae</taxon>
        <taxon>Arundo</taxon>
    </lineage>
</organism>
<proteinExistence type="predicted"/>
<protein>
    <submittedName>
        <fullName evidence="1">Uncharacterized protein</fullName>
    </submittedName>
</protein>
<reference evidence="1" key="1">
    <citation type="submission" date="2014-09" db="EMBL/GenBank/DDBJ databases">
        <authorList>
            <person name="Magalhaes I.L.F."/>
            <person name="Oliveira U."/>
            <person name="Santos F.R."/>
            <person name="Vidigal T.H.D.A."/>
            <person name="Brescovit A.D."/>
            <person name="Santos A.J."/>
        </authorList>
    </citation>
    <scope>NUCLEOTIDE SEQUENCE</scope>
    <source>
        <tissue evidence="1">Shoot tissue taken approximately 20 cm above the soil surface</tissue>
    </source>
</reference>
<reference evidence="1" key="2">
    <citation type="journal article" date="2015" name="Data Brief">
        <title>Shoot transcriptome of the giant reed, Arundo donax.</title>
        <authorList>
            <person name="Barrero R.A."/>
            <person name="Guerrero F.D."/>
            <person name="Moolhuijzen P."/>
            <person name="Goolsby J.A."/>
            <person name="Tidwell J."/>
            <person name="Bellgard S.E."/>
            <person name="Bellgard M.I."/>
        </authorList>
    </citation>
    <scope>NUCLEOTIDE SEQUENCE</scope>
    <source>
        <tissue evidence="1">Shoot tissue taken approximately 20 cm above the soil surface</tissue>
    </source>
</reference>
<sequence length="46" mass="5094">MIEIRFLYKATNTLGTDLKEESMDACAGRHPVGWKFSASARAVHPS</sequence>
<accession>A0A0A9BFY9</accession>
<dbReference type="AlphaFoldDB" id="A0A0A9BFY9"/>
<name>A0A0A9BFY9_ARUDO</name>
<dbReference type="EMBL" id="GBRH01234991">
    <property type="protein sequence ID" value="JAD62904.1"/>
    <property type="molecule type" value="Transcribed_RNA"/>
</dbReference>
<evidence type="ECO:0000313" key="1">
    <source>
        <dbReference type="EMBL" id="JAD62904.1"/>
    </source>
</evidence>